<feature type="compositionally biased region" description="Basic and acidic residues" evidence="1">
    <location>
        <begin position="61"/>
        <end position="71"/>
    </location>
</feature>
<feature type="region of interest" description="Disordered" evidence="1">
    <location>
        <begin position="1"/>
        <end position="71"/>
    </location>
</feature>
<organism evidence="2 3">
    <name type="scientific">Aphanomyces astaci</name>
    <name type="common">Crayfish plague agent</name>
    <dbReference type="NCBI Taxonomy" id="112090"/>
    <lineage>
        <taxon>Eukaryota</taxon>
        <taxon>Sar</taxon>
        <taxon>Stramenopiles</taxon>
        <taxon>Oomycota</taxon>
        <taxon>Saprolegniomycetes</taxon>
        <taxon>Saprolegniales</taxon>
        <taxon>Verrucalvaceae</taxon>
        <taxon>Aphanomyces</taxon>
    </lineage>
</organism>
<evidence type="ECO:0000313" key="3">
    <source>
        <dbReference type="Proteomes" id="UP000275652"/>
    </source>
</evidence>
<evidence type="ECO:0000313" key="2">
    <source>
        <dbReference type="EMBL" id="RLO08408.1"/>
    </source>
</evidence>
<feature type="non-terminal residue" evidence="2">
    <location>
        <position position="1"/>
    </location>
</feature>
<dbReference type="AlphaFoldDB" id="A0A9X8HC57"/>
<evidence type="ECO:0000256" key="1">
    <source>
        <dbReference type="SAM" id="MobiDB-lite"/>
    </source>
</evidence>
<dbReference type="Proteomes" id="UP000275652">
    <property type="component" value="Unassembled WGS sequence"/>
</dbReference>
<dbReference type="EMBL" id="QUTI01021722">
    <property type="protein sequence ID" value="RLO08408.1"/>
    <property type="molecule type" value="Genomic_DNA"/>
</dbReference>
<protein>
    <submittedName>
        <fullName evidence="2">Uncharacterized protein</fullName>
    </submittedName>
</protein>
<feature type="compositionally biased region" description="Basic and acidic residues" evidence="1">
    <location>
        <begin position="13"/>
        <end position="30"/>
    </location>
</feature>
<proteinExistence type="predicted"/>
<sequence length="152" mass="17302">SQARASEQPYESPEAKAMKEVNPKDPEKFPRTPNRCPDGGTPFPGSLESSQVGGGPAPVAEADRETPLKLHPYRDDTYVLPDRVLRKEQARERDPFTTSMTAYLEDKTLPLEEWLMKVVTRTSEDYEVKNHVLYRRVILKSPIRNPKLNLVP</sequence>
<gene>
    <name evidence="2" type="ORF">DYB28_005510</name>
</gene>
<name>A0A9X8HC57_APHAT</name>
<comment type="caution">
    <text evidence="2">The sequence shown here is derived from an EMBL/GenBank/DDBJ whole genome shotgun (WGS) entry which is preliminary data.</text>
</comment>
<reference evidence="2 3" key="1">
    <citation type="journal article" date="2018" name="J. Invertebr. Pathol.">
        <title>New genotyping method for the causative agent of crayfish plague (Aphanomyces astaci) based on whole genome data.</title>
        <authorList>
            <person name="Minardi D."/>
            <person name="Studholme D.J."/>
            <person name="van der Giezen M."/>
            <person name="Pretto T."/>
            <person name="Oidtmann B."/>
        </authorList>
    </citation>
    <scope>NUCLEOTIDE SEQUENCE [LARGE SCALE GENOMIC DNA]</scope>
    <source>
        <strain evidence="2 3">KB13</strain>
    </source>
</reference>
<accession>A0A9X8HC57</accession>